<protein>
    <recommendedName>
        <fullName evidence="2">BIG2 domain-containing protein</fullName>
    </recommendedName>
</protein>
<proteinExistence type="predicted"/>
<dbReference type="Gene3D" id="2.60.40.1080">
    <property type="match status" value="1"/>
</dbReference>
<dbReference type="EMBL" id="MRBO01000482">
    <property type="protein sequence ID" value="KAB2584003.1"/>
    <property type="molecule type" value="Genomic_DNA"/>
</dbReference>
<organism evidence="3 4">
    <name type="scientific">Rhodococcus erythropolis</name>
    <name type="common">Arthrobacter picolinophilus</name>
    <dbReference type="NCBI Taxonomy" id="1833"/>
    <lineage>
        <taxon>Bacteria</taxon>
        <taxon>Bacillati</taxon>
        <taxon>Actinomycetota</taxon>
        <taxon>Actinomycetes</taxon>
        <taxon>Mycobacteriales</taxon>
        <taxon>Nocardiaceae</taxon>
        <taxon>Rhodococcus</taxon>
        <taxon>Rhodococcus erythropolis group</taxon>
    </lineage>
</organism>
<accession>A0A5N5E1U7</accession>
<dbReference type="SUPFAM" id="SSF49373">
    <property type="entry name" value="Invasin/intimin cell-adhesion fragments"/>
    <property type="match status" value="1"/>
</dbReference>
<evidence type="ECO:0000259" key="2">
    <source>
        <dbReference type="SMART" id="SM00635"/>
    </source>
</evidence>
<dbReference type="InterPro" id="IPR003343">
    <property type="entry name" value="Big_2"/>
</dbReference>
<gene>
    <name evidence="3" type="ORF">BS297_17810</name>
</gene>
<dbReference type="Proteomes" id="UP000325576">
    <property type="component" value="Unassembled WGS sequence"/>
</dbReference>
<evidence type="ECO:0000313" key="4">
    <source>
        <dbReference type="Proteomes" id="UP000325576"/>
    </source>
</evidence>
<dbReference type="InterPro" id="IPR008964">
    <property type="entry name" value="Invasin/intimin_cell_adhesion"/>
</dbReference>
<feature type="domain" description="BIG2" evidence="2">
    <location>
        <begin position="296"/>
        <end position="374"/>
    </location>
</feature>
<comment type="caution">
    <text evidence="3">The sequence shown here is derived from an EMBL/GenBank/DDBJ whole genome shotgun (WGS) entry which is preliminary data.</text>
</comment>
<evidence type="ECO:0000256" key="1">
    <source>
        <dbReference type="SAM" id="MobiDB-lite"/>
    </source>
</evidence>
<reference evidence="3 4" key="1">
    <citation type="journal article" date="2017" name="Poromechanics V (2013)">
        <title>Genomic Characterization of the Arsenic-Tolerant Actinobacterium, &lt;i&gt;Rhodococcus erythropolis&lt;/i&gt; S43.</title>
        <authorList>
            <person name="Retamal-Morales G."/>
            <person name="Mehnert M."/>
            <person name="Schwabe R."/>
            <person name="Tischler D."/>
            <person name="Schloemann M."/>
            <person name="Levican G.J."/>
        </authorList>
    </citation>
    <scope>NUCLEOTIDE SEQUENCE [LARGE SCALE GENOMIC DNA]</scope>
    <source>
        <strain evidence="3 4">S43</strain>
    </source>
</reference>
<feature type="compositionally biased region" description="Polar residues" evidence="1">
    <location>
        <begin position="330"/>
        <end position="342"/>
    </location>
</feature>
<feature type="region of interest" description="Disordered" evidence="1">
    <location>
        <begin position="322"/>
        <end position="342"/>
    </location>
</feature>
<dbReference type="AlphaFoldDB" id="A0A5N5E1U7"/>
<dbReference type="SMART" id="SM00635">
    <property type="entry name" value="BID_2"/>
    <property type="match status" value="1"/>
</dbReference>
<dbReference type="Pfam" id="PF02368">
    <property type="entry name" value="Big_2"/>
    <property type="match status" value="1"/>
</dbReference>
<evidence type="ECO:0000313" key="3">
    <source>
        <dbReference type="EMBL" id="KAB2584003.1"/>
    </source>
</evidence>
<sequence>MPNTYVKAETVINTALGLLQREIVIPNMLWLNGLGDFAGAKDDTISLRVPGRLTARTKKLRATGAARKIQTDTIAQTKVDVTLTDDIYIAVPITDEELTLDIKDFGVEILNPQVRAVAEGLENGAVECMRDADYQDVLIIDKSKVYDSFVDARKALNDENVPLGQRGAVVGSGIEAAILKDPNFKHADQAGSDSALREAVIGKIAGFTIVVSNALDDDEGYVFHKTAYIMATRAPAIPDGASFGKSASFANLAMRWLKDYDFENTTDRSLVGTYAGYAHVEEADGRFVRAVQIQLGTGSITVEPTTASVVVGGTTQITVKDDGGDPVASRTATYTSSDPTKATVSNTGKVTGVAVGSATITAKYQNKTATTAITVTAAP</sequence>
<name>A0A5N5E1U7_RHOER</name>